<organism evidence="2 3">
    <name type="scientific">Pedobacter albus</name>
    <dbReference type="NCBI Taxonomy" id="3113905"/>
    <lineage>
        <taxon>Bacteria</taxon>
        <taxon>Pseudomonadati</taxon>
        <taxon>Bacteroidota</taxon>
        <taxon>Sphingobacteriia</taxon>
        <taxon>Sphingobacteriales</taxon>
        <taxon>Sphingobacteriaceae</taxon>
        <taxon>Pedobacter</taxon>
    </lineage>
</organism>
<dbReference type="EMBL" id="JAZDQT010000002">
    <property type="protein sequence ID" value="MEE1946433.1"/>
    <property type="molecule type" value="Genomic_DNA"/>
</dbReference>
<comment type="caution">
    <text evidence="2">The sequence shown here is derived from an EMBL/GenBank/DDBJ whole genome shotgun (WGS) entry which is preliminary data.</text>
</comment>
<gene>
    <name evidence="2" type="ORF">VRU48_15015</name>
</gene>
<sequence>MSNKKCALFIGLNNINGFPPLSGAVENAKAMYSWAKAQDFEAKLLTDEGQARVTLDDLFNAIEDFIKRSPKQLIVYFAGHGYIRDPGSEIWLLSDARRRSTEGVNLRASKEDALNFGIENVVFISDSCRTVAASIDELRVSGGSIFPNEAVPDTRTRVDVLYATRAGSSAKEVKDPNGKYSGIYTECMLDCLYGQVPQVIKELNMLTPPVMAVISYDLNEYLEERIPLLIAERRLAIKQHPFGEVNSRAPIYLSKIIYMPEGIHGIGPPVSEAQAPYDRDYDRPDRQSLEEKLLTLRKSEPETYQYINETSSFINNIISNPVPDEGHLIRLPYRGANTPEGTIRVIGLENFGVYFLQRPWRSAERYTRHSAVIRTGGDNSKCIPITVLPGFACRLIFNENKDLVLLDYYPIGTNEQRFQLYQYEAGYIAERKSLIIAAAKQGVFEGGDLAAENLRQYKALDPMLGLFAAYAYMETGNRAGVLSVYDFMAREREPVLFDVAMLRNLASHRSLEEFVFGRTPARGSTRLMPILTQGWSYLKTGFGERGFSLKEYLNPGLWTSFRPEVIDNFFRYYNYSAF</sequence>
<evidence type="ECO:0000313" key="2">
    <source>
        <dbReference type="EMBL" id="MEE1946433.1"/>
    </source>
</evidence>
<dbReference type="Pfam" id="PF00656">
    <property type="entry name" value="Peptidase_C14"/>
    <property type="match status" value="1"/>
</dbReference>
<keyword evidence="3" id="KW-1185">Reference proteome</keyword>
<name>A0ABU7IAE0_9SPHI</name>
<evidence type="ECO:0000259" key="1">
    <source>
        <dbReference type="Pfam" id="PF00656"/>
    </source>
</evidence>
<evidence type="ECO:0000313" key="3">
    <source>
        <dbReference type="Proteomes" id="UP001336835"/>
    </source>
</evidence>
<dbReference type="InterPro" id="IPR029030">
    <property type="entry name" value="Caspase-like_dom_sf"/>
</dbReference>
<feature type="domain" description="Peptidase C14 caspase" evidence="1">
    <location>
        <begin position="5"/>
        <end position="193"/>
    </location>
</feature>
<dbReference type="SUPFAM" id="SSF52129">
    <property type="entry name" value="Caspase-like"/>
    <property type="match status" value="1"/>
</dbReference>
<dbReference type="InterPro" id="IPR011600">
    <property type="entry name" value="Pept_C14_caspase"/>
</dbReference>
<reference evidence="2 3" key="1">
    <citation type="submission" date="2024-01" db="EMBL/GenBank/DDBJ databases">
        <title>Pedobacter sp. nov., isolated from fresh soil.</title>
        <authorList>
            <person name="Le N.T.T."/>
        </authorList>
    </citation>
    <scope>NUCLEOTIDE SEQUENCE [LARGE SCALE GENOMIC DNA]</scope>
    <source>
        <strain evidence="2 3">KR3-3</strain>
    </source>
</reference>
<accession>A0ABU7IAE0</accession>
<dbReference type="Proteomes" id="UP001336835">
    <property type="component" value="Unassembled WGS sequence"/>
</dbReference>
<protein>
    <submittedName>
        <fullName evidence="2">Caspase family protein</fullName>
    </submittedName>
</protein>
<dbReference type="Gene3D" id="3.40.50.1460">
    <property type="match status" value="1"/>
</dbReference>
<dbReference type="RefSeq" id="WP_330108733.1">
    <property type="nucleotide sequence ID" value="NZ_JAZDQT010000002.1"/>
</dbReference>
<proteinExistence type="predicted"/>